<protein>
    <recommendedName>
        <fullName evidence="4">Integral membrane protein</fullName>
    </recommendedName>
</protein>
<keyword evidence="1" id="KW-1133">Transmembrane helix</keyword>
<dbReference type="Proteomes" id="UP000319103">
    <property type="component" value="Unassembled WGS sequence"/>
</dbReference>
<dbReference type="RefSeq" id="WP_141634891.1">
    <property type="nucleotide sequence ID" value="NZ_VIGB01000003.1"/>
</dbReference>
<feature type="transmembrane region" description="Helical" evidence="1">
    <location>
        <begin position="49"/>
        <end position="68"/>
    </location>
</feature>
<keyword evidence="1" id="KW-0812">Transmembrane</keyword>
<comment type="caution">
    <text evidence="2">The sequence shown here is derived from an EMBL/GenBank/DDBJ whole genome shotgun (WGS) entry which is preliminary data.</text>
</comment>
<accession>A0A540W5L7</accession>
<keyword evidence="3" id="KW-1185">Reference proteome</keyword>
<gene>
    <name evidence="2" type="ORF">E6W39_21390</name>
</gene>
<dbReference type="AlphaFoldDB" id="A0A540W5L7"/>
<evidence type="ECO:0000256" key="1">
    <source>
        <dbReference type="SAM" id="Phobius"/>
    </source>
</evidence>
<dbReference type="EMBL" id="VIGB01000003">
    <property type="protein sequence ID" value="TQF04312.1"/>
    <property type="molecule type" value="Genomic_DNA"/>
</dbReference>
<dbReference type="OrthoDB" id="3855413at2"/>
<organism evidence="2 3">
    <name type="scientific">Kitasatospora acidiphila</name>
    <dbReference type="NCBI Taxonomy" id="2567942"/>
    <lineage>
        <taxon>Bacteria</taxon>
        <taxon>Bacillati</taxon>
        <taxon>Actinomycetota</taxon>
        <taxon>Actinomycetes</taxon>
        <taxon>Kitasatosporales</taxon>
        <taxon>Streptomycetaceae</taxon>
        <taxon>Kitasatospora</taxon>
    </lineage>
</organism>
<proteinExistence type="predicted"/>
<name>A0A540W5L7_9ACTN</name>
<sequence>MAQTIRRVPAFTLNTDGHPHPRENTLVALTAMLGVLAFTSSFFHDLHLLSSWSGLVGVITGLWGQFISATTAERFVLVIGIAMCAFGLGIALAHGGLFGGTAG</sequence>
<keyword evidence="1" id="KW-0472">Membrane</keyword>
<reference evidence="2 3" key="1">
    <citation type="submission" date="2019-06" db="EMBL/GenBank/DDBJ databases">
        <title>Description of Kitasatospora acidophila sp. nov. isolated from pine grove soil, and reclassification of Streptomyces novaecaesareae to Kitasatospora novaeceasareae comb. nov.</title>
        <authorList>
            <person name="Kim M.J."/>
        </authorList>
    </citation>
    <scope>NUCLEOTIDE SEQUENCE [LARGE SCALE GENOMIC DNA]</scope>
    <source>
        <strain evidence="2 3">MMS16-CNU292</strain>
    </source>
</reference>
<feature type="transmembrane region" description="Helical" evidence="1">
    <location>
        <begin position="75"/>
        <end position="97"/>
    </location>
</feature>
<evidence type="ECO:0000313" key="3">
    <source>
        <dbReference type="Proteomes" id="UP000319103"/>
    </source>
</evidence>
<evidence type="ECO:0008006" key="4">
    <source>
        <dbReference type="Google" id="ProtNLM"/>
    </source>
</evidence>
<evidence type="ECO:0000313" key="2">
    <source>
        <dbReference type="EMBL" id="TQF04312.1"/>
    </source>
</evidence>
<feature type="transmembrane region" description="Helical" evidence="1">
    <location>
        <begin position="26"/>
        <end position="43"/>
    </location>
</feature>